<dbReference type="RefSeq" id="WP_115023630.1">
    <property type="nucleotide sequence ID" value="NZ_CP069533.1"/>
</dbReference>
<feature type="compositionally biased region" description="Low complexity" evidence="1">
    <location>
        <begin position="35"/>
        <end position="44"/>
    </location>
</feature>
<dbReference type="PROSITE" id="PS51257">
    <property type="entry name" value="PROKAR_LIPOPROTEIN"/>
    <property type="match status" value="1"/>
</dbReference>
<keyword evidence="2" id="KW-0732">Signal</keyword>
<evidence type="ECO:0000256" key="2">
    <source>
        <dbReference type="SAM" id="SignalP"/>
    </source>
</evidence>
<evidence type="ECO:0000313" key="4">
    <source>
        <dbReference type="Proteomes" id="UP000254287"/>
    </source>
</evidence>
<reference evidence="3 4" key="1">
    <citation type="submission" date="2018-06" db="EMBL/GenBank/DDBJ databases">
        <authorList>
            <consortium name="Pathogen Informatics"/>
            <person name="Doyle S."/>
        </authorList>
    </citation>
    <scope>NUCLEOTIDE SEQUENCE [LARGE SCALE GENOMIC DNA]</scope>
    <source>
        <strain evidence="3 4">NCTC10289</strain>
    </source>
</reference>
<feature type="region of interest" description="Disordered" evidence="1">
    <location>
        <begin position="20"/>
        <end position="76"/>
    </location>
</feature>
<name>A0A376D3L7_9CORY</name>
<feature type="signal peptide" evidence="2">
    <location>
        <begin position="1"/>
        <end position="23"/>
    </location>
</feature>
<dbReference type="AlphaFoldDB" id="A0A376D3L7"/>
<organism evidence="3 4">
    <name type="scientific">Corynebacterium minutissimum</name>
    <dbReference type="NCBI Taxonomy" id="38301"/>
    <lineage>
        <taxon>Bacteria</taxon>
        <taxon>Bacillati</taxon>
        <taxon>Actinomycetota</taxon>
        <taxon>Actinomycetes</taxon>
        <taxon>Mycobacteriales</taxon>
        <taxon>Corynebacteriaceae</taxon>
        <taxon>Corynebacterium</taxon>
    </lineage>
</organism>
<protein>
    <recommendedName>
        <fullName evidence="5">Secreted protein</fullName>
    </recommendedName>
</protein>
<dbReference type="EMBL" id="UFXP01000001">
    <property type="protein sequence ID" value="STC81050.1"/>
    <property type="molecule type" value="Genomic_DNA"/>
</dbReference>
<sequence length="317" mass="34177">MKKLFPILSVAMIACTAASCSSADDTASDEPQFQQTSTAASSSTDDTESSEESPSPTTSQEEEKEKDEDSSGLKERDPQDFLASSLEHFPNPIPAVASADGRVRCLIYEEADVPTCAVDFADPPIYPGLTQMSWRSNLVAFQDDRGFYPSWAIEFYTPGEMTPLNEGESVTFDTVSFEAPSANEITVKAKGHHFTVKDDGQYYSDTFPPKPDGNGNAFAGTVCGQIETSGGETGNVYVREDGTNCADAMEILDNYVNHDWQSGEGGSRGMLPSDLGMCSYSAPRLWEDIPENRMLGCSLNSGGGVVVITPRNMGTLQ</sequence>
<accession>A0A376D3L7</accession>
<feature type="chain" id="PRO_5016615569" description="Secreted protein" evidence="2">
    <location>
        <begin position="24"/>
        <end position="317"/>
    </location>
</feature>
<proteinExistence type="predicted"/>
<dbReference type="Proteomes" id="UP000254287">
    <property type="component" value="Unassembled WGS sequence"/>
</dbReference>
<evidence type="ECO:0000256" key="1">
    <source>
        <dbReference type="SAM" id="MobiDB-lite"/>
    </source>
</evidence>
<evidence type="ECO:0000313" key="3">
    <source>
        <dbReference type="EMBL" id="STC81050.1"/>
    </source>
</evidence>
<feature type="compositionally biased region" description="Basic and acidic residues" evidence="1">
    <location>
        <begin position="61"/>
        <end position="76"/>
    </location>
</feature>
<evidence type="ECO:0008006" key="5">
    <source>
        <dbReference type="Google" id="ProtNLM"/>
    </source>
</evidence>
<gene>
    <name evidence="3" type="ORF">NCTC10289_02324</name>
</gene>